<comment type="caution">
    <text evidence="2">The sequence shown here is derived from an EMBL/GenBank/DDBJ whole genome shotgun (WGS) entry which is preliminary data.</text>
</comment>
<proteinExistence type="predicted"/>
<protein>
    <recommendedName>
        <fullName evidence="1">Glycosyltransferase 2-like domain-containing protein</fullName>
    </recommendedName>
</protein>
<feature type="domain" description="Glycosyltransferase 2-like" evidence="1">
    <location>
        <begin position="8"/>
        <end position="169"/>
    </location>
</feature>
<name>A0A2T7W074_MICTE</name>
<dbReference type="Pfam" id="PF00535">
    <property type="entry name" value="Glycos_transf_2"/>
    <property type="match status" value="1"/>
</dbReference>
<dbReference type="PANTHER" id="PTHR43685">
    <property type="entry name" value="GLYCOSYLTRANSFERASE"/>
    <property type="match status" value="1"/>
</dbReference>
<evidence type="ECO:0000313" key="2">
    <source>
        <dbReference type="EMBL" id="PVE62480.1"/>
    </source>
</evidence>
<dbReference type="PANTHER" id="PTHR43685:SF2">
    <property type="entry name" value="GLYCOSYLTRANSFERASE 2-LIKE DOMAIN-CONTAINING PROTEIN"/>
    <property type="match status" value="1"/>
</dbReference>
<accession>A0A2T7W074</accession>
<dbReference type="AlphaFoldDB" id="A0A2T7W074"/>
<dbReference type="EMBL" id="QDFT01000055">
    <property type="protein sequence ID" value="PVE62480.1"/>
    <property type="molecule type" value="Genomic_DNA"/>
</dbReference>
<dbReference type="Proteomes" id="UP000244649">
    <property type="component" value="Unassembled WGS sequence"/>
</dbReference>
<dbReference type="InterPro" id="IPR050834">
    <property type="entry name" value="Glycosyltransf_2"/>
</dbReference>
<dbReference type="CDD" id="cd00761">
    <property type="entry name" value="Glyco_tranf_GTA_type"/>
    <property type="match status" value="1"/>
</dbReference>
<reference evidence="2 3" key="1">
    <citation type="submission" date="2018-04" db="EMBL/GenBank/DDBJ databases">
        <authorList>
            <person name="Go L.Y."/>
            <person name="Mitchell J.A."/>
        </authorList>
    </citation>
    <scope>NUCLEOTIDE SEQUENCE [LARGE SCALE GENOMIC DNA]</scope>
    <source>
        <strain evidence="2 3">TPD7010</strain>
    </source>
</reference>
<dbReference type="SUPFAM" id="SSF53448">
    <property type="entry name" value="Nucleotide-diphospho-sugar transferases"/>
    <property type="match status" value="1"/>
</dbReference>
<dbReference type="InterPro" id="IPR001173">
    <property type="entry name" value="Glyco_trans_2-like"/>
</dbReference>
<sequence>MTAAPPVSIVLPVHRAAAFLPRAVEQVVALDYPALEIVIVDDGSGDDTAEVARALTADDDRFRLVELPVNGGVARARRAGVEAATGEYVWFVDADDAWSPDALRTLVGMATAREADVVVAAATLVTRGGERRPLVPPVSPPVNGRAAFRMLLRGEITGHLWNKLFRRETLLRAAFAPARVQSDLALVADALGHATAVAFTGIPIYDYLLRDGSIITSVRQRADSLALIDETVTSTARRLGLHDADDLVYFRARYIALSGIKDALRAEYLLSERKVLVSRNRRMLGLAEMAVFLRRRDVRRALLTLTAKSSTRAHRALLTIADG</sequence>
<evidence type="ECO:0000259" key="1">
    <source>
        <dbReference type="Pfam" id="PF00535"/>
    </source>
</evidence>
<dbReference type="RefSeq" id="WP_116538483.1">
    <property type="nucleotide sequence ID" value="NZ_QDFT01000055.1"/>
</dbReference>
<gene>
    <name evidence="2" type="ORF">DC432_14525</name>
</gene>
<dbReference type="Gene3D" id="3.90.550.10">
    <property type="entry name" value="Spore Coat Polysaccharide Biosynthesis Protein SpsA, Chain A"/>
    <property type="match status" value="1"/>
</dbReference>
<evidence type="ECO:0000313" key="3">
    <source>
        <dbReference type="Proteomes" id="UP000244649"/>
    </source>
</evidence>
<organism evidence="2 3">
    <name type="scientific">Microbacterium testaceum</name>
    <name type="common">Aureobacterium testaceum</name>
    <name type="synonym">Brevibacterium testaceum</name>
    <dbReference type="NCBI Taxonomy" id="2033"/>
    <lineage>
        <taxon>Bacteria</taxon>
        <taxon>Bacillati</taxon>
        <taxon>Actinomycetota</taxon>
        <taxon>Actinomycetes</taxon>
        <taxon>Micrococcales</taxon>
        <taxon>Microbacteriaceae</taxon>
        <taxon>Microbacterium</taxon>
    </lineage>
</organism>
<dbReference type="InterPro" id="IPR029044">
    <property type="entry name" value="Nucleotide-diphossugar_trans"/>
</dbReference>